<reference evidence="14" key="1">
    <citation type="submission" date="2021-02" db="EMBL/GenBank/DDBJ databases">
        <authorList>
            <person name="Nowell W R."/>
        </authorList>
    </citation>
    <scope>NUCLEOTIDE SEQUENCE</scope>
</reference>
<evidence type="ECO:0000256" key="4">
    <source>
        <dbReference type="ARBA" id="ARBA00022692"/>
    </source>
</evidence>
<keyword evidence="5" id="KW-0677">Repeat</keyword>
<dbReference type="GO" id="GO:0016020">
    <property type="term" value="C:membrane"/>
    <property type="evidence" value="ECO:0007669"/>
    <property type="project" value="UniProtKB-SubCell"/>
</dbReference>
<evidence type="ECO:0000259" key="12">
    <source>
        <dbReference type="PROSITE" id="PS50893"/>
    </source>
</evidence>
<dbReference type="EMBL" id="CAJNOQ010011371">
    <property type="protein sequence ID" value="CAF1275241.1"/>
    <property type="molecule type" value="Genomic_DNA"/>
</dbReference>
<protein>
    <recommendedName>
        <fullName evidence="17">Multidrug resistance-associated protein 4</fullName>
    </recommendedName>
</protein>
<accession>A0A815BWS8</accession>
<dbReference type="SUPFAM" id="SSF90123">
    <property type="entry name" value="ABC transporter transmembrane region"/>
    <property type="match status" value="1"/>
</dbReference>
<evidence type="ECO:0000313" key="15">
    <source>
        <dbReference type="EMBL" id="CAF4066020.1"/>
    </source>
</evidence>
<feature type="transmembrane region" description="Helical" evidence="11">
    <location>
        <begin position="347"/>
        <end position="370"/>
    </location>
</feature>
<evidence type="ECO:0000256" key="9">
    <source>
        <dbReference type="ARBA" id="ARBA00023136"/>
    </source>
</evidence>
<feature type="transmembrane region" description="Helical" evidence="11">
    <location>
        <begin position="235"/>
        <end position="256"/>
    </location>
</feature>
<comment type="similarity">
    <text evidence="2">Belongs to the ABC transporter superfamily. ABCC family. Conjugate transporter (TC 3.A.1.208) subfamily.</text>
</comment>
<dbReference type="Proteomes" id="UP000681722">
    <property type="component" value="Unassembled WGS sequence"/>
</dbReference>
<dbReference type="Pfam" id="PF00005">
    <property type="entry name" value="ABC_tran"/>
    <property type="match status" value="1"/>
</dbReference>
<keyword evidence="9 11" id="KW-0472">Membrane</keyword>
<keyword evidence="7" id="KW-0067">ATP-binding</keyword>
<keyword evidence="3" id="KW-0813">Transport</keyword>
<feature type="transmembrane region" description="Helical" evidence="11">
    <location>
        <begin position="110"/>
        <end position="127"/>
    </location>
</feature>
<feature type="transmembrane region" description="Helical" evidence="11">
    <location>
        <begin position="793"/>
        <end position="813"/>
    </location>
</feature>
<keyword evidence="4 11" id="KW-0812">Transmembrane</keyword>
<dbReference type="Pfam" id="PF00664">
    <property type="entry name" value="ABC_membrane"/>
    <property type="match status" value="1"/>
</dbReference>
<dbReference type="InterPro" id="IPR017871">
    <property type="entry name" value="ABC_transporter-like_CS"/>
</dbReference>
<dbReference type="FunFam" id="3.40.50.300:FF:000973">
    <property type="entry name" value="Multidrug resistance-associated protein 4"/>
    <property type="match status" value="1"/>
</dbReference>
<feature type="transmembrane region" description="Helical" evidence="11">
    <location>
        <begin position="205"/>
        <end position="229"/>
    </location>
</feature>
<dbReference type="GO" id="GO:0005524">
    <property type="term" value="F:ATP binding"/>
    <property type="evidence" value="ECO:0007669"/>
    <property type="project" value="UniProtKB-KW"/>
</dbReference>
<evidence type="ECO:0000256" key="10">
    <source>
        <dbReference type="SAM" id="MobiDB-lite"/>
    </source>
</evidence>
<evidence type="ECO:0008006" key="17">
    <source>
        <dbReference type="Google" id="ProtNLM"/>
    </source>
</evidence>
<dbReference type="Gene3D" id="3.40.50.300">
    <property type="entry name" value="P-loop containing nucleotide triphosphate hydrolases"/>
    <property type="match status" value="1"/>
</dbReference>
<feature type="domain" description="ABC transmembrane type-1" evidence="13">
    <location>
        <begin position="110"/>
        <end position="334"/>
    </location>
</feature>
<dbReference type="GO" id="GO:0140359">
    <property type="term" value="F:ABC-type transporter activity"/>
    <property type="evidence" value="ECO:0007669"/>
    <property type="project" value="InterPro"/>
</dbReference>
<sequence>MNDNITFKNPSPYLKANFLSRFFHCWLGTLLKKSKKQPLEVFDLYDLLPTLDSVQLTDTLERNWFDEVRKAKEQKRQPSLLRATVKLMGFRPLLIGLCYIPDEFMKVTKPLLLAFLLAYFLPCTTMSTSTAWLLASGIVLCSIFSSILYHPLFYAIQQCAMQLRIAYTGLLYRKLLRLSSQSMNKTSSGQITNLLSNDASQIEMALIFINYLWLAPFGIVIVVITLWYFVRYIAFIPIAYTLALLCSQLVYGRLFVKIRSKILQVMDERLKIMSEIIKSMRIVKMYCWEESIEHKIKNVRKREIIRYSYRLILDCVQTLFSHTYANVVFLLMYGAMWYLNIALDTKYFTISYCLLAYLRLSVVDFFNYAVRNLVQYLSARKRIEAFLLLPESEQDARIRSRSFIETVSLDKSYILVNNYKNQPQLPSLYCDLKVAKWEMDLPFTLKNIEFNTQPGDIIAVIGPVGSGKSSLLQTLCGEIPYFDGKISLNGRFCYVPQESWIFSSSLKQNILFGKEYNSALFKKVIHASALDKDFCHLSHGEYTVVGDQGVMLSGGQKARVNMARALYQDADIYLLDDPLSAVDVKVGNHLFEKCIKGLLKRKICILVTHQIQYLKDATKIIVLNNGEGVAQGTYEELLKSSFSFAKLLEDIHQHEHNGASGDDKRKISLSIDDSDERAENGPLLRTQSSRMSEDETNNNYQAAETKATGVVKWHVFLDYFRAGAGLILGFVLIFVVFTSQQAVAIFSNWWLAKWSNEEELRYRNSNGTCSSKVELKIQLMSDNEWQLYRNQKFYIYSGSVAILFIITLIRVVSTEFLCINAARVLHNR</sequence>
<comment type="caution">
    <text evidence="14">The sequence shown here is derived from an EMBL/GenBank/DDBJ whole genome shotgun (WGS) entry which is preliminary data.</text>
</comment>
<dbReference type="EMBL" id="CAJOBC010025191">
    <property type="protein sequence ID" value="CAF4066020.1"/>
    <property type="molecule type" value="Genomic_DNA"/>
</dbReference>
<dbReference type="PANTHER" id="PTHR24223">
    <property type="entry name" value="ATP-BINDING CASSETTE SUB-FAMILY C"/>
    <property type="match status" value="1"/>
</dbReference>
<comment type="subcellular location">
    <subcellularLocation>
        <location evidence="1">Membrane</location>
        <topology evidence="1">Multi-pass membrane protein</topology>
    </subcellularLocation>
</comment>
<dbReference type="InterPro" id="IPR050173">
    <property type="entry name" value="ABC_transporter_C-like"/>
</dbReference>
<evidence type="ECO:0000256" key="5">
    <source>
        <dbReference type="ARBA" id="ARBA00022737"/>
    </source>
</evidence>
<dbReference type="SUPFAM" id="SSF52540">
    <property type="entry name" value="P-loop containing nucleoside triphosphate hydrolases"/>
    <property type="match status" value="1"/>
</dbReference>
<proteinExistence type="inferred from homology"/>
<dbReference type="InterPro" id="IPR036640">
    <property type="entry name" value="ABC1_TM_sf"/>
</dbReference>
<keyword evidence="16" id="KW-1185">Reference proteome</keyword>
<dbReference type="CDD" id="cd18579">
    <property type="entry name" value="ABC_6TM_ABCC_D1"/>
    <property type="match status" value="1"/>
</dbReference>
<evidence type="ECO:0000256" key="6">
    <source>
        <dbReference type="ARBA" id="ARBA00022741"/>
    </source>
</evidence>
<dbReference type="Gene3D" id="1.20.1560.10">
    <property type="entry name" value="ABC transporter type 1, transmembrane domain"/>
    <property type="match status" value="1"/>
</dbReference>
<gene>
    <name evidence="14" type="ORF">GPM918_LOCUS27282</name>
    <name evidence="15" type="ORF">SRO942_LOCUS27578</name>
</gene>
<evidence type="ECO:0000256" key="11">
    <source>
        <dbReference type="SAM" id="Phobius"/>
    </source>
</evidence>
<dbReference type="InterPro" id="IPR027417">
    <property type="entry name" value="P-loop_NTPase"/>
</dbReference>
<feature type="transmembrane region" description="Helical" evidence="11">
    <location>
        <begin position="726"/>
        <end position="751"/>
    </location>
</feature>
<evidence type="ECO:0000256" key="1">
    <source>
        <dbReference type="ARBA" id="ARBA00004141"/>
    </source>
</evidence>
<evidence type="ECO:0000259" key="13">
    <source>
        <dbReference type="PROSITE" id="PS50929"/>
    </source>
</evidence>
<dbReference type="OrthoDB" id="6500128at2759"/>
<evidence type="ECO:0000256" key="7">
    <source>
        <dbReference type="ARBA" id="ARBA00022840"/>
    </source>
</evidence>
<dbReference type="InterPro" id="IPR003439">
    <property type="entry name" value="ABC_transporter-like_ATP-bd"/>
</dbReference>
<feature type="region of interest" description="Disordered" evidence="10">
    <location>
        <begin position="676"/>
        <end position="697"/>
    </location>
</feature>
<dbReference type="InterPro" id="IPR011527">
    <property type="entry name" value="ABC1_TM_dom"/>
</dbReference>
<evidence type="ECO:0000313" key="14">
    <source>
        <dbReference type="EMBL" id="CAF1275241.1"/>
    </source>
</evidence>
<feature type="transmembrane region" description="Helical" evidence="11">
    <location>
        <begin position="133"/>
        <end position="156"/>
    </location>
</feature>
<organism evidence="14 16">
    <name type="scientific">Didymodactylos carnosus</name>
    <dbReference type="NCBI Taxonomy" id="1234261"/>
    <lineage>
        <taxon>Eukaryota</taxon>
        <taxon>Metazoa</taxon>
        <taxon>Spiralia</taxon>
        <taxon>Gnathifera</taxon>
        <taxon>Rotifera</taxon>
        <taxon>Eurotatoria</taxon>
        <taxon>Bdelloidea</taxon>
        <taxon>Philodinida</taxon>
        <taxon>Philodinidae</taxon>
        <taxon>Didymodactylos</taxon>
    </lineage>
</organism>
<keyword evidence="8 11" id="KW-1133">Transmembrane helix</keyword>
<feature type="domain" description="ABC transporter" evidence="12">
    <location>
        <begin position="429"/>
        <end position="650"/>
    </location>
</feature>
<feature type="transmembrane region" description="Helical" evidence="11">
    <location>
        <begin position="311"/>
        <end position="335"/>
    </location>
</feature>
<name>A0A815BWS8_9BILA</name>
<evidence type="ECO:0000313" key="16">
    <source>
        <dbReference type="Proteomes" id="UP000663829"/>
    </source>
</evidence>
<dbReference type="PROSITE" id="PS50929">
    <property type="entry name" value="ABC_TM1F"/>
    <property type="match status" value="1"/>
</dbReference>
<evidence type="ECO:0000256" key="2">
    <source>
        <dbReference type="ARBA" id="ARBA00009726"/>
    </source>
</evidence>
<dbReference type="AlphaFoldDB" id="A0A815BWS8"/>
<dbReference type="PANTHER" id="PTHR24223:SF456">
    <property type="entry name" value="MULTIDRUG RESISTANCE-ASSOCIATED PROTEIN LETHAL(2)03659"/>
    <property type="match status" value="1"/>
</dbReference>
<dbReference type="PROSITE" id="PS50893">
    <property type="entry name" value="ABC_TRANSPORTER_2"/>
    <property type="match status" value="1"/>
</dbReference>
<dbReference type="CDD" id="cd03250">
    <property type="entry name" value="ABCC_MRP_domain1"/>
    <property type="match status" value="1"/>
</dbReference>
<dbReference type="SMART" id="SM00382">
    <property type="entry name" value="AAA"/>
    <property type="match status" value="1"/>
</dbReference>
<dbReference type="GO" id="GO:0016887">
    <property type="term" value="F:ATP hydrolysis activity"/>
    <property type="evidence" value="ECO:0007669"/>
    <property type="project" value="InterPro"/>
</dbReference>
<dbReference type="PROSITE" id="PS00211">
    <property type="entry name" value="ABC_TRANSPORTER_1"/>
    <property type="match status" value="1"/>
</dbReference>
<dbReference type="InterPro" id="IPR003593">
    <property type="entry name" value="AAA+_ATPase"/>
</dbReference>
<dbReference type="InterPro" id="IPR044746">
    <property type="entry name" value="ABCC_6TM_D1"/>
</dbReference>
<dbReference type="Proteomes" id="UP000663829">
    <property type="component" value="Unassembled WGS sequence"/>
</dbReference>
<evidence type="ECO:0000256" key="3">
    <source>
        <dbReference type="ARBA" id="ARBA00022448"/>
    </source>
</evidence>
<evidence type="ECO:0000256" key="8">
    <source>
        <dbReference type="ARBA" id="ARBA00022989"/>
    </source>
</evidence>
<keyword evidence="6" id="KW-0547">Nucleotide-binding</keyword>